<name>A0AAD8MQ33_9APIA</name>
<reference evidence="7" key="1">
    <citation type="submission" date="2023-02" db="EMBL/GenBank/DDBJ databases">
        <title>Genome of toxic invasive species Heracleum sosnowskyi carries increased number of genes despite the absence of recent whole-genome duplications.</title>
        <authorList>
            <person name="Schelkunov M."/>
            <person name="Shtratnikova V."/>
            <person name="Makarenko M."/>
            <person name="Klepikova A."/>
            <person name="Omelchenko D."/>
            <person name="Novikova G."/>
            <person name="Obukhova E."/>
            <person name="Bogdanov V."/>
            <person name="Penin A."/>
            <person name="Logacheva M."/>
        </authorList>
    </citation>
    <scope>NUCLEOTIDE SEQUENCE</scope>
    <source>
        <strain evidence="7">Hsosn_3</strain>
        <tissue evidence="7">Leaf</tissue>
    </source>
</reference>
<keyword evidence="2" id="KW-0238">DNA-binding</keyword>
<dbReference type="Pfam" id="PF02365">
    <property type="entry name" value="NAM"/>
    <property type="match status" value="1"/>
</dbReference>
<comment type="caution">
    <text evidence="7">The sequence shown here is derived from an EMBL/GenBank/DDBJ whole genome shotgun (WGS) entry which is preliminary data.</text>
</comment>
<keyword evidence="3" id="KW-0804">Transcription</keyword>
<proteinExistence type="predicted"/>
<dbReference type="PANTHER" id="PTHR31719:SF43">
    <property type="entry name" value="NAC TRANSCRIPTION FACTOR 56"/>
    <property type="match status" value="1"/>
</dbReference>
<dbReference type="Proteomes" id="UP001237642">
    <property type="component" value="Unassembled WGS sequence"/>
</dbReference>
<feature type="compositionally biased region" description="Basic and acidic residues" evidence="5">
    <location>
        <begin position="298"/>
        <end position="327"/>
    </location>
</feature>
<dbReference type="GO" id="GO:0003677">
    <property type="term" value="F:DNA binding"/>
    <property type="evidence" value="ECO:0007669"/>
    <property type="project" value="UniProtKB-KW"/>
</dbReference>
<evidence type="ECO:0000256" key="5">
    <source>
        <dbReference type="SAM" id="MobiDB-lite"/>
    </source>
</evidence>
<organism evidence="7 8">
    <name type="scientific">Heracleum sosnowskyi</name>
    <dbReference type="NCBI Taxonomy" id="360622"/>
    <lineage>
        <taxon>Eukaryota</taxon>
        <taxon>Viridiplantae</taxon>
        <taxon>Streptophyta</taxon>
        <taxon>Embryophyta</taxon>
        <taxon>Tracheophyta</taxon>
        <taxon>Spermatophyta</taxon>
        <taxon>Magnoliopsida</taxon>
        <taxon>eudicotyledons</taxon>
        <taxon>Gunneridae</taxon>
        <taxon>Pentapetalae</taxon>
        <taxon>asterids</taxon>
        <taxon>campanulids</taxon>
        <taxon>Apiales</taxon>
        <taxon>Apiaceae</taxon>
        <taxon>Apioideae</taxon>
        <taxon>apioid superclade</taxon>
        <taxon>Tordylieae</taxon>
        <taxon>Tordyliinae</taxon>
        <taxon>Heracleum</taxon>
    </lineage>
</organism>
<dbReference type="AlphaFoldDB" id="A0AAD8MQ33"/>
<keyword evidence="1" id="KW-0805">Transcription regulation</keyword>
<evidence type="ECO:0000313" key="7">
    <source>
        <dbReference type="EMBL" id="KAK1379788.1"/>
    </source>
</evidence>
<evidence type="ECO:0000256" key="2">
    <source>
        <dbReference type="ARBA" id="ARBA00023125"/>
    </source>
</evidence>
<dbReference type="PROSITE" id="PS51005">
    <property type="entry name" value="NAC"/>
    <property type="match status" value="1"/>
</dbReference>
<dbReference type="SUPFAM" id="SSF101941">
    <property type="entry name" value="NAC domain"/>
    <property type="match status" value="1"/>
</dbReference>
<protein>
    <recommendedName>
        <fullName evidence="6">NAC domain-containing protein</fullName>
    </recommendedName>
</protein>
<dbReference type="InterPro" id="IPR003441">
    <property type="entry name" value="NAC-dom"/>
</dbReference>
<reference evidence="7" key="2">
    <citation type="submission" date="2023-05" db="EMBL/GenBank/DDBJ databases">
        <authorList>
            <person name="Schelkunov M.I."/>
        </authorList>
    </citation>
    <scope>NUCLEOTIDE SEQUENCE</scope>
    <source>
        <strain evidence="7">Hsosn_3</strain>
        <tissue evidence="7">Leaf</tissue>
    </source>
</reference>
<feature type="region of interest" description="Disordered" evidence="5">
    <location>
        <begin position="283"/>
        <end position="355"/>
    </location>
</feature>
<evidence type="ECO:0000259" key="6">
    <source>
        <dbReference type="PROSITE" id="PS51005"/>
    </source>
</evidence>
<dbReference type="GO" id="GO:0006355">
    <property type="term" value="P:regulation of DNA-templated transcription"/>
    <property type="evidence" value="ECO:0007669"/>
    <property type="project" value="InterPro"/>
</dbReference>
<dbReference type="InterPro" id="IPR036093">
    <property type="entry name" value="NAC_dom_sf"/>
</dbReference>
<feature type="region of interest" description="Disordered" evidence="5">
    <location>
        <begin position="232"/>
        <end position="253"/>
    </location>
</feature>
<sequence>MDQTTQLPEGYHFAPFEQELISLYLKPKVLGQNLPCNIIEERQLYGPDANPWKLFDPQTHPWILSEVTPGKYDKITYVFVNLTKKSTAEGKKEGKRKGKRDNYVKKAGCGTWDGQTKRTEIRDWNGDLIGERRMLAFEINDEVSDEDLSKLGHWRMHEYHLCGINKDIRNPGNTVLCKITLDSSKNPAVKLKLHSKVNNEPEKKSTIVHIASSSGSVGSNQGDFDISEGAITTQTRRDDSVGSDSGIVKGKEGIETPDGVECVKSSIVEEEDIAVIVSSPPKQVKTGNLNPSISDFHWPAKKDKDSKKIKTEGGGDLDKVQFSKEEQPVEDTTTNQGKRKLGPETSYTMAKKLRP</sequence>
<evidence type="ECO:0000256" key="3">
    <source>
        <dbReference type="ARBA" id="ARBA00023163"/>
    </source>
</evidence>
<dbReference type="EMBL" id="JAUIZM010000006">
    <property type="protein sequence ID" value="KAK1379788.1"/>
    <property type="molecule type" value="Genomic_DNA"/>
</dbReference>
<evidence type="ECO:0000256" key="1">
    <source>
        <dbReference type="ARBA" id="ARBA00023015"/>
    </source>
</evidence>
<dbReference type="Gene3D" id="2.170.150.80">
    <property type="entry name" value="NAC domain"/>
    <property type="match status" value="1"/>
</dbReference>
<evidence type="ECO:0000313" key="8">
    <source>
        <dbReference type="Proteomes" id="UP001237642"/>
    </source>
</evidence>
<feature type="domain" description="NAC" evidence="6">
    <location>
        <begin position="7"/>
        <end position="182"/>
    </location>
</feature>
<accession>A0AAD8MQ33</accession>
<evidence type="ECO:0000256" key="4">
    <source>
        <dbReference type="ARBA" id="ARBA00023242"/>
    </source>
</evidence>
<keyword evidence="8" id="KW-1185">Reference proteome</keyword>
<gene>
    <name evidence="7" type="ORF">POM88_026532</name>
</gene>
<keyword evidence="4" id="KW-0539">Nucleus</keyword>
<dbReference type="PANTHER" id="PTHR31719">
    <property type="entry name" value="NAC TRANSCRIPTION FACTOR 56"/>
    <property type="match status" value="1"/>
</dbReference>